<keyword evidence="19" id="KW-1185">Reference proteome</keyword>
<dbReference type="PROSITE" id="PS52012">
    <property type="entry name" value="CFEM"/>
    <property type="match status" value="1"/>
</dbReference>
<dbReference type="PANTHER" id="PTHR37928">
    <property type="entry name" value="CFEM DOMAIN PROTEIN (AFU_ORTHOLOGUE AFUA_6G14090)"/>
    <property type="match status" value="1"/>
</dbReference>
<keyword evidence="7" id="KW-0336">GPI-anchor</keyword>
<evidence type="ECO:0000256" key="12">
    <source>
        <dbReference type="ARBA" id="ARBA00023157"/>
    </source>
</evidence>
<feature type="signal peptide" evidence="16">
    <location>
        <begin position="1"/>
        <end position="18"/>
    </location>
</feature>
<name>A0A166NXG3_9EURO</name>
<evidence type="ECO:0000256" key="7">
    <source>
        <dbReference type="ARBA" id="ARBA00022622"/>
    </source>
</evidence>
<evidence type="ECO:0000256" key="13">
    <source>
        <dbReference type="ARBA" id="ARBA00023180"/>
    </source>
</evidence>
<evidence type="ECO:0000256" key="2">
    <source>
        <dbReference type="ARBA" id="ARBA00004613"/>
    </source>
</evidence>
<keyword evidence="14" id="KW-0449">Lipoprotein</keyword>
<keyword evidence="5" id="KW-0964">Secreted</keyword>
<feature type="domain" description="CFEM" evidence="17">
    <location>
        <begin position="1"/>
        <end position="112"/>
    </location>
</feature>
<dbReference type="VEuPathDB" id="FungiDB:AAP_02506"/>
<keyword evidence="11" id="KW-0472">Membrane</keyword>
<keyword evidence="4" id="KW-1003">Cell membrane</keyword>
<dbReference type="Pfam" id="PF05730">
    <property type="entry name" value="CFEM"/>
    <property type="match status" value="1"/>
</dbReference>
<evidence type="ECO:0000256" key="16">
    <source>
        <dbReference type="SAM" id="SignalP"/>
    </source>
</evidence>
<evidence type="ECO:0000256" key="5">
    <source>
        <dbReference type="ARBA" id="ARBA00022525"/>
    </source>
</evidence>
<evidence type="ECO:0000256" key="11">
    <source>
        <dbReference type="ARBA" id="ARBA00023136"/>
    </source>
</evidence>
<dbReference type="GO" id="GO:0046872">
    <property type="term" value="F:metal ion binding"/>
    <property type="evidence" value="ECO:0007669"/>
    <property type="project" value="UniProtKB-UniRule"/>
</dbReference>
<evidence type="ECO:0000259" key="17">
    <source>
        <dbReference type="PROSITE" id="PS52012"/>
    </source>
</evidence>
<dbReference type="GO" id="GO:0005576">
    <property type="term" value="C:extracellular region"/>
    <property type="evidence" value="ECO:0007669"/>
    <property type="project" value="UniProtKB-SubCell"/>
</dbReference>
<dbReference type="EMBL" id="AZGZ01000009">
    <property type="protein sequence ID" value="KZZ93040.1"/>
    <property type="molecule type" value="Genomic_DNA"/>
</dbReference>
<dbReference type="InterPro" id="IPR008427">
    <property type="entry name" value="Extracellular_membr_CFEM_dom"/>
</dbReference>
<evidence type="ECO:0000313" key="19">
    <source>
        <dbReference type="Proteomes" id="UP000242877"/>
    </source>
</evidence>
<keyword evidence="13" id="KW-0325">Glycoprotein</keyword>
<evidence type="ECO:0000256" key="14">
    <source>
        <dbReference type="ARBA" id="ARBA00023288"/>
    </source>
</evidence>
<evidence type="ECO:0000256" key="6">
    <source>
        <dbReference type="ARBA" id="ARBA00022617"/>
    </source>
</evidence>
<evidence type="ECO:0000256" key="9">
    <source>
        <dbReference type="ARBA" id="ARBA00022729"/>
    </source>
</evidence>
<evidence type="ECO:0000256" key="10">
    <source>
        <dbReference type="ARBA" id="ARBA00023004"/>
    </source>
</evidence>
<evidence type="ECO:0000256" key="3">
    <source>
        <dbReference type="ARBA" id="ARBA00010031"/>
    </source>
</evidence>
<organism evidence="18 19">
    <name type="scientific">Ascosphaera apis ARSEF 7405</name>
    <dbReference type="NCBI Taxonomy" id="392613"/>
    <lineage>
        <taxon>Eukaryota</taxon>
        <taxon>Fungi</taxon>
        <taxon>Dikarya</taxon>
        <taxon>Ascomycota</taxon>
        <taxon>Pezizomycotina</taxon>
        <taxon>Eurotiomycetes</taxon>
        <taxon>Eurotiomycetidae</taxon>
        <taxon>Onygenales</taxon>
        <taxon>Ascosphaeraceae</taxon>
        <taxon>Ascosphaera</taxon>
    </lineage>
</organism>
<sequence length="152" mass="15128">MKFFSVVAFSALVALVPAQDASSILNKLPDCAKTCVQNGLPKNCGSDTSCICKSDSFVKGTTCCVKQACNAKDASSVVSLAKMICTDLPTSADCAATASATSGATETGSSAADNTGAAESSGATPASLNGAFITAAPRAEALALMGAAMYFF</sequence>
<dbReference type="OrthoDB" id="3065412at2759"/>
<dbReference type="PANTHER" id="PTHR37928:SF2">
    <property type="entry name" value="GPI ANCHORED CFEM DOMAIN PROTEIN (AFU_ORTHOLOGUE AFUA_6G10580)"/>
    <property type="match status" value="1"/>
</dbReference>
<dbReference type="AlphaFoldDB" id="A0A166NXG3"/>
<keyword evidence="6 15" id="KW-0349">Heme</keyword>
<feature type="chain" id="PRO_5007878007" evidence="16">
    <location>
        <begin position="19"/>
        <end position="152"/>
    </location>
</feature>
<proteinExistence type="inferred from homology"/>
<reference evidence="18 19" key="1">
    <citation type="journal article" date="2016" name="Genome Biol. Evol.">
        <title>Divergent and convergent evolution of fungal pathogenicity.</title>
        <authorList>
            <person name="Shang Y."/>
            <person name="Xiao G."/>
            <person name="Zheng P."/>
            <person name="Cen K."/>
            <person name="Zhan S."/>
            <person name="Wang C."/>
        </authorList>
    </citation>
    <scope>NUCLEOTIDE SEQUENCE [LARGE SCALE GENOMIC DNA]</scope>
    <source>
        <strain evidence="18 19">ARSEF 7405</strain>
    </source>
</reference>
<comment type="caution">
    <text evidence="18">The sequence shown here is derived from an EMBL/GenBank/DDBJ whole genome shotgun (WGS) entry which is preliminary data.</text>
</comment>
<evidence type="ECO:0000256" key="8">
    <source>
        <dbReference type="ARBA" id="ARBA00022723"/>
    </source>
</evidence>
<keyword evidence="8 15" id="KW-0479">Metal-binding</keyword>
<keyword evidence="10 15" id="KW-0408">Iron</keyword>
<comment type="caution">
    <text evidence="15">Lacks conserved residue(s) required for the propagation of feature annotation.</text>
</comment>
<keyword evidence="9 16" id="KW-0732">Signal</keyword>
<evidence type="ECO:0000256" key="15">
    <source>
        <dbReference type="PROSITE-ProRule" id="PRU01356"/>
    </source>
</evidence>
<dbReference type="InterPro" id="IPR051735">
    <property type="entry name" value="CFEM_domain"/>
</dbReference>
<dbReference type="Proteomes" id="UP000242877">
    <property type="component" value="Unassembled WGS sequence"/>
</dbReference>
<evidence type="ECO:0000256" key="1">
    <source>
        <dbReference type="ARBA" id="ARBA00004609"/>
    </source>
</evidence>
<dbReference type="GO" id="GO:0098552">
    <property type="term" value="C:side of membrane"/>
    <property type="evidence" value="ECO:0007669"/>
    <property type="project" value="UniProtKB-KW"/>
</dbReference>
<feature type="binding site" description="axial binding residue" evidence="15">
    <location>
        <position position="47"/>
    </location>
    <ligand>
        <name>heme</name>
        <dbReference type="ChEBI" id="CHEBI:30413"/>
    </ligand>
    <ligandPart>
        <name>Fe</name>
        <dbReference type="ChEBI" id="CHEBI:18248"/>
    </ligandPart>
</feature>
<keyword evidence="12 15" id="KW-1015">Disulfide bond</keyword>
<evidence type="ECO:0000313" key="18">
    <source>
        <dbReference type="EMBL" id="KZZ93040.1"/>
    </source>
</evidence>
<evidence type="ECO:0000256" key="4">
    <source>
        <dbReference type="ARBA" id="ARBA00022475"/>
    </source>
</evidence>
<accession>A0A166NXG3</accession>
<protein>
    <submittedName>
        <fullName evidence="18">Extracellular membrane protein, CFEM domain protein</fullName>
    </submittedName>
</protein>
<gene>
    <name evidence="18" type="ORF">AAP_02506</name>
</gene>
<feature type="disulfide bond" evidence="15">
    <location>
        <begin position="52"/>
        <end position="85"/>
    </location>
</feature>
<comment type="subcellular location">
    <subcellularLocation>
        <location evidence="1">Cell membrane</location>
        <topology evidence="1">Lipid-anchor</topology>
        <topology evidence="1">GPI-anchor</topology>
    </subcellularLocation>
    <subcellularLocation>
        <location evidence="2">Secreted</location>
    </subcellularLocation>
</comment>
<dbReference type="SMART" id="SM00747">
    <property type="entry name" value="CFEM"/>
    <property type="match status" value="1"/>
</dbReference>
<comment type="similarity">
    <text evidence="3">Belongs to the RBT5 family.</text>
</comment>
<dbReference type="GO" id="GO:0005886">
    <property type="term" value="C:plasma membrane"/>
    <property type="evidence" value="ECO:0007669"/>
    <property type="project" value="UniProtKB-SubCell"/>
</dbReference>